<gene>
    <name evidence="4" type="ORF">ACFQNF_15205</name>
</gene>
<accession>A0ABW2R1H9</accession>
<dbReference type="Gene3D" id="3.40.190.10">
    <property type="entry name" value="Periplasmic binding protein-like II"/>
    <property type="match status" value="2"/>
</dbReference>
<evidence type="ECO:0000313" key="4">
    <source>
        <dbReference type="EMBL" id="MFC7421209.1"/>
    </source>
</evidence>
<feature type="signal peptide" evidence="2">
    <location>
        <begin position="1"/>
        <end position="25"/>
    </location>
</feature>
<dbReference type="Proteomes" id="UP001596473">
    <property type="component" value="Unassembled WGS sequence"/>
</dbReference>
<feature type="domain" description="Solute-binding protein family 3/N-terminal" evidence="3">
    <location>
        <begin position="32"/>
        <end position="263"/>
    </location>
</feature>
<dbReference type="EMBL" id="JBHTBQ010000033">
    <property type="protein sequence ID" value="MFC7421209.1"/>
    <property type="molecule type" value="Genomic_DNA"/>
</dbReference>
<dbReference type="Pfam" id="PF00497">
    <property type="entry name" value="SBP_bac_3"/>
    <property type="match status" value="1"/>
</dbReference>
<evidence type="ECO:0000313" key="5">
    <source>
        <dbReference type="Proteomes" id="UP001596473"/>
    </source>
</evidence>
<dbReference type="RefSeq" id="WP_380188775.1">
    <property type="nucleotide sequence ID" value="NZ_JBHTBQ010000033.1"/>
</dbReference>
<evidence type="ECO:0000259" key="3">
    <source>
        <dbReference type="SMART" id="SM00062"/>
    </source>
</evidence>
<sequence length="264" mass="30021">MMIYKCKVFAWLCALMLVLCTSLFAASPCLRPLVVGWDTWPPYHYKDEHGQMRGLAVEVLVELARRADCPLRFAQMPWKRTLNELAVGKVDLAMEVLKTPERVRVMLFSRAYRPSSVHFFSRKKEERWSFNTLADLSKLGPVTLGVSRGDSYGEELDQWLNAPPPSVAVDVAPTMAINLRKLQHGRVDLVLGDLFATQAALYDLKLANEIAPLPQEWRTQDAYFAFSRVSVGEPVFLAFQHALDGMMKDGSLKQIQLRYHVNSY</sequence>
<dbReference type="InterPro" id="IPR001638">
    <property type="entry name" value="Solute-binding_3/MltF_N"/>
</dbReference>
<proteinExistence type="predicted"/>
<reference evidence="5" key="1">
    <citation type="journal article" date="2019" name="Int. J. Syst. Evol. Microbiol.">
        <title>The Global Catalogue of Microorganisms (GCM) 10K type strain sequencing project: providing services to taxonomists for standard genome sequencing and annotation.</title>
        <authorList>
            <consortium name="The Broad Institute Genomics Platform"/>
            <consortium name="The Broad Institute Genome Sequencing Center for Infectious Disease"/>
            <person name="Wu L."/>
            <person name="Ma J."/>
        </authorList>
    </citation>
    <scope>NUCLEOTIDE SEQUENCE [LARGE SCALE GENOMIC DNA]</scope>
    <source>
        <strain evidence="5">CCUG 62945</strain>
    </source>
</reference>
<dbReference type="PANTHER" id="PTHR35936:SF25">
    <property type="entry name" value="ABC TRANSPORTER SUBSTRATE-BINDING PROTEIN"/>
    <property type="match status" value="1"/>
</dbReference>
<comment type="caution">
    <text evidence="4">The sequence shown here is derived from an EMBL/GenBank/DDBJ whole genome shotgun (WGS) entry which is preliminary data.</text>
</comment>
<protein>
    <submittedName>
        <fullName evidence="4">Substrate-binding periplasmic protein</fullName>
    </submittedName>
</protein>
<dbReference type="SMART" id="SM00062">
    <property type="entry name" value="PBPb"/>
    <property type="match status" value="1"/>
</dbReference>
<keyword evidence="1 2" id="KW-0732">Signal</keyword>
<evidence type="ECO:0000256" key="2">
    <source>
        <dbReference type="SAM" id="SignalP"/>
    </source>
</evidence>
<feature type="chain" id="PRO_5045497051" evidence="2">
    <location>
        <begin position="26"/>
        <end position="264"/>
    </location>
</feature>
<keyword evidence="5" id="KW-1185">Reference proteome</keyword>
<organism evidence="4 5">
    <name type="scientific">Iodobacter arcticus</name>
    <dbReference type="NCBI Taxonomy" id="590593"/>
    <lineage>
        <taxon>Bacteria</taxon>
        <taxon>Pseudomonadati</taxon>
        <taxon>Pseudomonadota</taxon>
        <taxon>Betaproteobacteria</taxon>
        <taxon>Neisseriales</taxon>
        <taxon>Chitinibacteraceae</taxon>
        <taxon>Iodobacter</taxon>
    </lineage>
</organism>
<dbReference type="PANTHER" id="PTHR35936">
    <property type="entry name" value="MEMBRANE-BOUND LYTIC MUREIN TRANSGLYCOSYLASE F"/>
    <property type="match status" value="1"/>
</dbReference>
<evidence type="ECO:0000256" key="1">
    <source>
        <dbReference type="ARBA" id="ARBA00022729"/>
    </source>
</evidence>
<name>A0ABW2R1H9_9NEIS</name>
<dbReference type="SUPFAM" id="SSF53850">
    <property type="entry name" value="Periplasmic binding protein-like II"/>
    <property type="match status" value="1"/>
</dbReference>